<keyword evidence="2" id="KW-1185">Reference proteome</keyword>
<proteinExistence type="predicted"/>
<protein>
    <submittedName>
        <fullName evidence="1">Uncharacterized protein</fullName>
    </submittedName>
</protein>
<evidence type="ECO:0000313" key="1">
    <source>
        <dbReference type="EMBL" id="KAJ2986963.1"/>
    </source>
</evidence>
<organism evidence="1 2">
    <name type="scientific">Xylaria curta</name>
    <dbReference type="NCBI Taxonomy" id="42375"/>
    <lineage>
        <taxon>Eukaryota</taxon>
        <taxon>Fungi</taxon>
        <taxon>Dikarya</taxon>
        <taxon>Ascomycota</taxon>
        <taxon>Pezizomycotina</taxon>
        <taxon>Sordariomycetes</taxon>
        <taxon>Xylariomycetidae</taxon>
        <taxon>Xylariales</taxon>
        <taxon>Xylariaceae</taxon>
        <taxon>Xylaria</taxon>
    </lineage>
</organism>
<reference evidence="1" key="1">
    <citation type="submission" date="2022-10" db="EMBL/GenBank/DDBJ databases">
        <title>Genome Sequence of Xylaria curta.</title>
        <authorList>
            <person name="Buettner E."/>
        </authorList>
    </citation>
    <scope>NUCLEOTIDE SEQUENCE</scope>
    <source>
        <strain evidence="1">Babe10</strain>
    </source>
</reference>
<comment type="caution">
    <text evidence="1">The sequence shown here is derived from an EMBL/GenBank/DDBJ whole genome shotgun (WGS) entry which is preliminary data.</text>
</comment>
<sequence length="910" mass="100498">MGFQTILDLSGHIFNTILLAQFTLAQQHLAPTSNCHQPPATALSTGAVTNLVIGYFEAWAPSSTGCNKRDIKYIQEIAGSLSHLYVAFGSMAPDTYEITPMNGIAISTISDVMNLKQGAPGLRIYLSLGGWTYSDNGTETQPVWGDLSSTPQKRNMFINNLAKFMRTWGFDGVDLDWEYPGAPDRGGMEIDVPNYVSLLQDIRTRWDGMANGWGLSFTAPSSYWYMRWFDIGNLTAAADWVNLLTYDLHGSWDSPEDQIGSFVYAHTNLTEITDAFNLLWRNDVPANKVNLGIGFYGRTFTLKDKSCTSPDPHFRDKNGLRGIFIWAVDQDDDNHNALSAVLDSVGGLGYFDKQNGVGLYGPGMNTTEWRPATGVCFMGECSSTSPGCPVGYLNDVDVSAVHSLTRLLARLVNGQGLSIHIFLSAMGGVGPARFWSQRTTGGCTTAVTLIVSRVAPSIVARPPSNCHIIFKGGVERTVIEVPHECGPGQYAVAVSMSESVDHTLPAEMAHRLVKRGIPKPRVYDLTFDYDFSVLQGRADNDVDIRIDFSTDPYYWSSVVDSPGMKKRDVELRVRHEYGGSWKRYAHDAFHKEKRNTPDEELHLLRKRWFSADPKMWFDRQLAINEKWEAATHMVNDDFRVYLFDNRVNCNWGGLPVEGYFAAYADLNVNVQTSAQLSLIGKLNNLKSFQESHLLARSKGNIDASFVFDAFGKISFSTGRLEIFGLQNFGATFSVPGLVTVGPNFKVYGQLAGQLTLHTKAQTTYNIAHWDYTQRYPNTGNDRGGADTDTSTPMQTSNDENRFEWHTDVSVSGDVKATMLVIPGVTIIRSVLIELDAYATLYGNAGGGTDSAPEVCFGGEAGANLFAAVNAPYAKYSILRVSKPELAASKCELHLYSIHLCPFDALVQHDL</sequence>
<name>A0ACC1P686_9PEZI</name>
<accession>A0ACC1P686</accession>
<dbReference type="EMBL" id="JAPDGR010000866">
    <property type="protein sequence ID" value="KAJ2986963.1"/>
    <property type="molecule type" value="Genomic_DNA"/>
</dbReference>
<gene>
    <name evidence="1" type="ORF">NUW58_g4775</name>
</gene>
<dbReference type="Proteomes" id="UP001143856">
    <property type="component" value="Unassembled WGS sequence"/>
</dbReference>
<evidence type="ECO:0000313" key="2">
    <source>
        <dbReference type="Proteomes" id="UP001143856"/>
    </source>
</evidence>